<evidence type="ECO:0000256" key="1">
    <source>
        <dbReference type="SAM" id="Coils"/>
    </source>
</evidence>
<dbReference type="Proteomes" id="UP000190312">
    <property type="component" value="Unassembled WGS sequence"/>
</dbReference>
<organism evidence="3 4">
    <name type="scientific">Aspergillus oryzae</name>
    <name type="common">Yellow koji mold</name>
    <dbReference type="NCBI Taxonomy" id="5062"/>
    <lineage>
        <taxon>Eukaryota</taxon>
        <taxon>Fungi</taxon>
        <taxon>Dikarya</taxon>
        <taxon>Ascomycota</taxon>
        <taxon>Pezizomycotina</taxon>
        <taxon>Eurotiomycetes</taxon>
        <taxon>Eurotiomycetidae</taxon>
        <taxon>Eurotiales</taxon>
        <taxon>Aspergillaceae</taxon>
        <taxon>Aspergillus</taxon>
        <taxon>Aspergillus subgen. Circumdati</taxon>
    </lineage>
</organism>
<evidence type="ECO:0000313" key="3">
    <source>
        <dbReference type="EMBL" id="OOO05835.1"/>
    </source>
</evidence>
<keyword evidence="1" id="KW-0175">Coiled coil</keyword>
<sequence>MDENSISTTKGFDGQNHSSADNVPATTSSRDSNQNKCPAQSALKRLERHAAGIYEEVDSVSRSISQQAYRIEQMEQQLENAHQRIQKLEVELQTRIFRSMPDYQVSDASISEDFLVIRDSLCEWMEGFPDIRSFTETLDNAIHRRGIDKNMFTFPRELQLEFDHAQTEILTMISFGIIREHVLESLVFAAPPADQELLERLYNMMSMLEPKKDIENINLWRSDTVRAYATTQAYKDKIVQHCSGLAGYLRGFFGCFSFEEPFDWDQKLRRLEKQILPQIAALALKLSCSPERYYWEWYPDLDWTQPIVFHKRNLSNFITMDAHTHHTLNPQTARFANMQDNAPIGVVLLILYPALFRLVPGSQNDILIQKAVVVIQGYESLPSNLKAKVDSLTTKE</sequence>
<proteinExistence type="predicted"/>
<dbReference type="EMBL" id="MKZY01000008">
    <property type="protein sequence ID" value="OOO05835.1"/>
    <property type="molecule type" value="Genomic_DNA"/>
</dbReference>
<evidence type="ECO:0000313" key="4">
    <source>
        <dbReference type="Proteomes" id="UP000190312"/>
    </source>
</evidence>
<reference evidence="3 4" key="1">
    <citation type="submission" date="2016-10" db="EMBL/GenBank/DDBJ databases">
        <title>Genome sequencing of Aspergillus oryzae BCC7051.</title>
        <authorList>
            <person name="Thammarongtham C."/>
            <person name="Vorapreeda T."/>
            <person name="Nookaew I."/>
            <person name="Srisuk T."/>
            <person name="Land M."/>
            <person name="Jeennor S."/>
            <person name="Laoteng K."/>
        </authorList>
    </citation>
    <scope>NUCLEOTIDE SEQUENCE [LARGE SCALE GENOMIC DNA]</scope>
    <source>
        <strain evidence="3 4">BCC7051</strain>
    </source>
</reference>
<feature type="region of interest" description="Disordered" evidence="2">
    <location>
        <begin position="1"/>
        <end position="38"/>
    </location>
</feature>
<dbReference type="OrthoDB" id="4755094at2759"/>
<name>A0A1S9D9S3_ASPOZ</name>
<dbReference type="AlphaFoldDB" id="A0A1S9D9S3"/>
<accession>A0A1S9D9S3</accession>
<feature type="coiled-coil region" evidence="1">
    <location>
        <begin position="64"/>
        <end position="91"/>
    </location>
</feature>
<evidence type="ECO:0000256" key="2">
    <source>
        <dbReference type="SAM" id="MobiDB-lite"/>
    </source>
</evidence>
<comment type="caution">
    <text evidence="3">The sequence shown here is derived from an EMBL/GenBank/DDBJ whole genome shotgun (WGS) entry which is preliminary data.</text>
</comment>
<dbReference type="VEuPathDB" id="FungiDB:AO090701000079"/>
<gene>
    <name evidence="3" type="ORF">OAory_01014960</name>
</gene>
<protein>
    <submittedName>
        <fullName evidence="3">Uncharacterized protein</fullName>
    </submittedName>
</protein>